<comment type="subcellular location">
    <subcellularLocation>
        <location evidence="1">Cytoplasm</location>
    </subcellularLocation>
</comment>
<evidence type="ECO:0000313" key="8">
    <source>
        <dbReference type="EMBL" id="ORX82055.1"/>
    </source>
</evidence>
<dbReference type="GO" id="GO:0005737">
    <property type="term" value="C:cytoplasm"/>
    <property type="evidence" value="ECO:0007669"/>
    <property type="project" value="UniProtKB-SubCell"/>
</dbReference>
<dbReference type="InterPro" id="IPR002048">
    <property type="entry name" value="EF_hand_dom"/>
</dbReference>
<keyword evidence="4" id="KW-0677">Repeat</keyword>
<dbReference type="SMART" id="SM00054">
    <property type="entry name" value="EFh"/>
    <property type="match status" value="3"/>
</dbReference>
<dbReference type="GO" id="GO:0048306">
    <property type="term" value="F:calcium-dependent protein binding"/>
    <property type="evidence" value="ECO:0007669"/>
    <property type="project" value="UniProtKB-ARBA"/>
</dbReference>
<dbReference type="EMBL" id="MCFG01000104">
    <property type="protein sequence ID" value="ORX82055.1"/>
    <property type="molecule type" value="Genomic_DNA"/>
</dbReference>
<evidence type="ECO:0000256" key="2">
    <source>
        <dbReference type="ARBA" id="ARBA00022490"/>
    </source>
</evidence>
<reference evidence="8 9" key="2">
    <citation type="submission" date="2016-08" db="EMBL/GenBank/DDBJ databases">
        <title>Pervasive Adenine N6-methylation of Active Genes in Fungi.</title>
        <authorList>
            <consortium name="DOE Joint Genome Institute"/>
            <person name="Mondo S.J."/>
            <person name="Dannebaum R.O."/>
            <person name="Kuo R.C."/>
            <person name="Labutti K."/>
            <person name="Haridas S."/>
            <person name="Kuo A."/>
            <person name="Salamov A."/>
            <person name="Ahrendt S.R."/>
            <person name="Lipzen A."/>
            <person name="Sullivan W."/>
            <person name="Andreopoulos W.B."/>
            <person name="Clum A."/>
            <person name="Lindquist E."/>
            <person name="Daum C."/>
            <person name="Ramamoorthy G.K."/>
            <person name="Gryganskyi A."/>
            <person name="Culley D."/>
            <person name="Magnuson J.K."/>
            <person name="James T.Y."/>
            <person name="O'Malley M.A."/>
            <person name="Stajich J.E."/>
            <person name="Spatafora J.W."/>
            <person name="Visel A."/>
            <person name="Grigoriev I.V."/>
        </authorList>
    </citation>
    <scope>NUCLEOTIDE SEQUENCE [LARGE SCALE GENOMIC DNA]</scope>
    <source>
        <strain evidence="8 9">S4</strain>
    </source>
</reference>
<dbReference type="PROSITE" id="PS00018">
    <property type="entry name" value="EF_HAND_1"/>
    <property type="match status" value="2"/>
</dbReference>
<evidence type="ECO:0000259" key="7">
    <source>
        <dbReference type="PROSITE" id="PS50222"/>
    </source>
</evidence>
<dbReference type="OrthoDB" id="186625at2759"/>
<sequence>MSYQGYPPNQGYPPQGQGYPPQGQYGSQYGSQYRPYGGGAQPYGSQYGQPYGGGAQPYGSQYGQPYGQQQYGQSQYYRPPPGGNNQYWEWFTAVDRNRSGELDVDELRQALLNSDGSVFEPDTVQLLISMHDKRNRGTVNFEEFTNLYTYIQEWKKCYTAFDRDRSQSIDRNELRNALYNFGYKNISDNILSLLERKYASKKTGQFNFDRFITVSVIISNLTNSFEAVNKSQKNNGVIELNYEKFLEIVISNKL</sequence>
<evidence type="ECO:0000256" key="4">
    <source>
        <dbReference type="ARBA" id="ARBA00022737"/>
    </source>
</evidence>
<dbReference type="GO" id="GO:0005509">
    <property type="term" value="F:calcium ion binding"/>
    <property type="evidence" value="ECO:0007669"/>
    <property type="project" value="InterPro"/>
</dbReference>
<dbReference type="InterPro" id="IPR051426">
    <property type="entry name" value="Peflin/Sorcin_CaBP"/>
</dbReference>
<keyword evidence="5" id="KW-0106">Calcium</keyword>
<proteinExistence type="predicted"/>
<feature type="domain" description="EF-hand" evidence="7">
    <location>
        <begin position="82"/>
        <end position="117"/>
    </location>
</feature>
<evidence type="ECO:0000256" key="3">
    <source>
        <dbReference type="ARBA" id="ARBA00022723"/>
    </source>
</evidence>
<protein>
    <submittedName>
        <fullName evidence="8">EF-hand</fullName>
    </submittedName>
</protein>
<gene>
    <name evidence="8" type="ORF">BCR32DRAFT_232263</name>
</gene>
<accession>A0A1Y1X8H1</accession>
<dbReference type="Pfam" id="PF13499">
    <property type="entry name" value="EF-hand_7"/>
    <property type="match status" value="1"/>
</dbReference>
<feature type="compositionally biased region" description="Low complexity" evidence="6">
    <location>
        <begin position="1"/>
        <end position="35"/>
    </location>
</feature>
<evidence type="ECO:0000256" key="1">
    <source>
        <dbReference type="ARBA" id="ARBA00004496"/>
    </source>
</evidence>
<feature type="region of interest" description="Disordered" evidence="6">
    <location>
        <begin position="1"/>
        <end position="78"/>
    </location>
</feature>
<dbReference type="CDD" id="cd16180">
    <property type="entry name" value="EFh_PEF_Group_I"/>
    <property type="match status" value="1"/>
</dbReference>
<feature type="compositionally biased region" description="Low complexity" evidence="6">
    <location>
        <begin position="57"/>
        <end position="77"/>
    </location>
</feature>
<name>A0A1Y1X8H1_9FUNG</name>
<reference evidence="8 9" key="1">
    <citation type="submission" date="2016-08" db="EMBL/GenBank/DDBJ databases">
        <title>A Parts List for Fungal Cellulosomes Revealed by Comparative Genomics.</title>
        <authorList>
            <consortium name="DOE Joint Genome Institute"/>
            <person name="Haitjema C.H."/>
            <person name="Gilmore S.P."/>
            <person name="Henske J.K."/>
            <person name="Solomon K.V."/>
            <person name="De Groot R."/>
            <person name="Kuo A."/>
            <person name="Mondo S.J."/>
            <person name="Salamov A.A."/>
            <person name="Labutti K."/>
            <person name="Zhao Z."/>
            <person name="Chiniquy J."/>
            <person name="Barry K."/>
            <person name="Brewer H.M."/>
            <person name="Purvine S.O."/>
            <person name="Wright A.T."/>
            <person name="Boxma B."/>
            <person name="Van Alen T."/>
            <person name="Hackstein J.H."/>
            <person name="Baker S.E."/>
            <person name="Grigoriev I.V."/>
            <person name="O'Malley M.A."/>
        </authorList>
    </citation>
    <scope>NUCLEOTIDE SEQUENCE [LARGE SCALE GENOMIC DNA]</scope>
    <source>
        <strain evidence="8 9">S4</strain>
    </source>
</reference>
<evidence type="ECO:0000256" key="6">
    <source>
        <dbReference type="SAM" id="MobiDB-lite"/>
    </source>
</evidence>
<evidence type="ECO:0000256" key="5">
    <source>
        <dbReference type="ARBA" id="ARBA00022837"/>
    </source>
</evidence>
<dbReference type="AlphaFoldDB" id="A0A1Y1X8H1"/>
<dbReference type="STRING" id="1754192.A0A1Y1X8H1"/>
<evidence type="ECO:0000313" key="9">
    <source>
        <dbReference type="Proteomes" id="UP000193944"/>
    </source>
</evidence>
<dbReference type="InterPro" id="IPR018247">
    <property type="entry name" value="EF_Hand_1_Ca_BS"/>
</dbReference>
<dbReference type="InterPro" id="IPR011992">
    <property type="entry name" value="EF-hand-dom_pair"/>
</dbReference>
<feature type="domain" description="EF-hand" evidence="7">
    <location>
        <begin position="149"/>
        <end position="184"/>
    </location>
</feature>
<dbReference type="PANTHER" id="PTHR46212">
    <property type="entry name" value="PEFLIN"/>
    <property type="match status" value="1"/>
</dbReference>
<keyword evidence="2" id="KW-0963">Cytoplasm</keyword>
<dbReference type="PROSITE" id="PS50222">
    <property type="entry name" value="EF_HAND_2"/>
    <property type="match status" value="2"/>
</dbReference>
<keyword evidence="9" id="KW-1185">Reference proteome</keyword>
<dbReference type="Gene3D" id="1.10.238.10">
    <property type="entry name" value="EF-hand"/>
    <property type="match status" value="1"/>
</dbReference>
<organism evidence="8 9">
    <name type="scientific">Anaeromyces robustus</name>
    <dbReference type="NCBI Taxonomy" id="1754192"/>
    <lineage>
        <taxon>Eukaryota</taxon>
        <taxon>Fungi</taxon>
        <taxon>Fungi incertae sedis</taxon>
        <taxon>Chytridiomycota</taxon>
        <taxon>Chytridiomycota incertae sedis</taxon>
        <taxon>Neocallimastigomycetes</taxon>
        <taxon>Neocallimastigales</taxon>
        <taxon>Neocallimastigaceae</taxon>
        <taxon>Anaeromyces</taxon>
    </lineage>
</organism>
<dbReference type="PANTHER" id="PTHR46212:SF3">
    <property type="entry name" value="GH27120P"/>
    <property type="match status" value="1"/>
</dbReference>
<dbReference type="SUPFAM" id="SSF47473">
    <property type="entry name" value="EF-hand"/>
    <property type="match status" value="1"/>
</dbReference>
<keyword evidence="3" id="KW-0479">Metal-binding</keyword>
<comment type="caution">
    <text evidence="8">The sequence shown here is derived from an EMBL/GenBank/DDBJ whole genome shotgun (WGS) entry which is preliminary data.</text>
</comment>
<dbReference type="Proteomes" id="UP000193944">
    <property type="component" value="Unassembled WGS sequence"/>
</dbReference>